<evidence type="ECO:0000256" key="1">
    <source>
        <dbReference type="ARBA" id="ARBA00022426"/>
    </source>
</evidence>
<keyword evidence="3 10" id="KW-1003">Cell membrane</keyword>
<dbReference type="Pfam" id="PF02553">
    <property type="entry name" value="CbiN"/>
    <property type="match status" value="1"/>
</dbReference>
<dbReference type="UniPathway" id="UPA00148"/>
<evidence type="ECO:0000256" key="2">
    <source>
        <dbReference type="ARBA" id="ARBA00022448"/>
    </source>
</evidence>
<comment type="pathway">
    <text evidence="10">Cofactor biosynthesis; adenosylcobalamin biosynthesis.</text>
</comment>
<dbReference type="HAMAP" id="MF_00330">
    <property type="entry name" value="CbiN"/>
    <property type="match status" value="1"/>
</dbReference>
<comment type="function">
    <text evidence="10">Part of the energy-coupling factor (ECF) transporter complex CbiMNOQ involved in cobalt import.</text>
</comment>
<proteinExistence type="inferred from homology"/>
<feature type="transmembrane region" description="Helical" evidence="10">
    <location>
        <begin position="7"/>
        <end position="25"/>
    </location>
</feature>
<sequence length="102" mass="10998">MISNYKLEIITVLAILGFIAIFVSVSSGGDHEFSGSDDVGSEKISELTGQSVESFKPLIPQYEPPSGEIEATLFALQCAFGALILGIIFGYWLGQRKKSPLN</sequence>
<comment type="subunit">
    <text evidence="10">Forms an energy-coupling factor (ECF) transporter complex composed of an ATP-binding protein (A component, CbiO), a transmembrane protein (T component, CbiQ) and 2 possible substrate-capture proteins (S components, CbiM and CbiN) of unknown stoichimetry.</text>
</comment>
<dbReference type="EMBL" id="QGMY01000019">
    <property type="protein sequence ID" value="PWR69747.1"/>
    <property type="molecule type" value="Genomic_DNA"/>
</dbReference>
<comment type="subcellular location">
    <subcellularLocation>
        <location evidence="10">Cell membrane</location>
        <topology evidence="10">Multi-pass membrane protein</topology>
    </subcellularLocation>
</comment>
<evidence type="ECO:0000256" key="10">
    <source>
        <dbReference type="HAMAP-Rule" id="MF_00330"/>
    </source>
</evidence>
<evidence type="ECO:0000256" key="8">
    <source>
        <dbReference type="ARBA" id="ARBA00023136"/>
    </source>
</evidence>
<evidence type="ECO:0000256" key="9">
    <source>
        <dbReference type="ARBA" id="ARBA00023285"/>
    </source>
</evidence>
<feature type="transmembrane region" description="Helical" evidence="10">
    <location>
        <begin position="74"/>
        <end position="94"/>
    </location>
</feature>
<dbReference type="AlphaFoldDB" id="A0A2V2N0P6"/>
<keyword evidence="8 10" id="KW-0472">Membrane</keyword>
<keyword evidence="6 10" id="KW-1133">Transmembrane helix</keyword>
<accession>A0A2V2N0P6</accession>
<keyword evidence="7 10" id="KW-0406">Ion transport</keyword>
<dbReference type="InterPro" id="IPR003705">
    <property type="entry name" value="CbiN"/>
</dbReference>
<dbReference type="GO" id="GO:0005886">
    <property type="term" value="C:plasma membrane"/>
    <property type="evidence" value="ECO:0007669"/>
    <property type="project" value="UniProtKB-SubCell"/>
</dbReference>
<keyword evidence="5 10" id="KW-0812">Transmembrane</keyword>
<evidence type="ECO:0000313" key="11">
    <source>
        <dbReference type="EMBL" id="PWR69747.1"/>
    </source>
</evidence>
<keyword evidence="4 10" id="KW-0169">Cobalamin biosynthesis</keyword>
<evidence type="ECO:0000256" key="6">
    <source>
        <dbReference type="ARBA" id="ARBA00022989"/>
    </source>
</evidence>
<evidence type="ECO:0000313" key="12">
    <source>
        <dbReference type="Proteomes" id="UP000245657"/>
    </source>
</evidence>
<dbReference type="GO" id="GO:0015087">
    <property type="term" value="F:cobalt ion transmembrane transporter activity"/>
    <property type="evidence" value="ECO:0007669"/>
    <property type="project" value="UniProtKB-UniRule"/>
</dbReference>
<keyword evidence="1 10" id="KW-0171">Cobalt transport</keyword>
<keyword evidence="12" id="KW-1185">Reference proteome</keyword>
<comment type="similarity">
    <text evidence="10">Belongs to the CbiN family.</text>
</comment>
<dbReference type="RefSeq" id="WP_109970228.1">
    <property type="nucleotide sequence ID" value="NZ_CP176093.1"/>
</dbReference>
<dbReference type="GeneID" id="97547188"/>
<gene>
    <name evidence="10" type="primary">cbiN</name>
    <name evidence="11" type="ORF">DK846_16995</name>
</gene>
<name>A0A2V2N0P6_9EURY</name>
<evidence type="ECO:0000256" key="3">
    <source>
        <dbReference type="ARBA" id="ARBA00022475"/>
    </source>
</evidence>
<dbReference type="Proteomes" id="UP000245657">
    <property type="component" value="Unassembled WGS sequence"/>
</dbReference>
<keyword evidence="2 10" id="KW-0813">Transport</keyword>
<evidence type="ECO:0000256" key="4">
    <source>
        <dbReference type="ARBA" id="ARBA00022573"/>
    </source>
</evidence>
<evidence type="ECO:0000256" key="5">
    <source>
        <dbReference type="ARBA" id="ARBA00022692"/>
    </source>
</evidence>
<dbReference type="PANTHER" id="PTHR38662">
    <property type="entry name" value="COBALT TRANSPORT PROTEIN CBIN"/>
    <property type="match status" value="1"/>
</dbReference>
<dbReference type="PANTHER" id="PTHR38662:SF1">
    <property type="entry name" value="COBALT TRANSPORT PROTEIN CBIN"/>
    <property type="match status" value="1"/>
</dbReference>
<protein>
    <recommendedName>
        <fullName evidence="10">Cobalt transport protein CbiN</fullName>
    </recommendedName>
    <alternativeName>
        <fullName evidence="10">Energy-coupling factor transporter probable substrate-capture protein CbiN</fullName>
        <shortName evidence="10">ECF transporter S component CbiN</shortName>
    </alternativeName>
</protein>
<evidence type="ECO:0000256" key="7">
    <source>
        <dbReference type="ARBA" id="ARBA00023065"/>
    </source>
</evidence>
<organism evidence="11 12">
    <name type="scientific">Methanospirillum lacunae</name>
    <dbReference type="NCBI Taxonomy" id="668570"/>
    <lineage>
        <taxon>Archaea</taxon>
        <taxon>Methanobacteriati</taxon>
        <taxon>Methanobacteriota</taxon>
        <taxon>Stenosarchaea group</taxon>
        <taxon>Methanomicrobia</taxon>
        <taxon>Methanomicrobiales</taxon>
        <taxon>Methanospirillaceae</taxon>
        <taxon>Methanospirillum</taxon>
    </lineage>
</organism>
<reference evidence="11 12" key="1">
    <citation type="submission" date="2018-05" db="EMBL/GenBank/DDBJ databases">
        <title>Draft genome of Methanospirillum lacunae Ki8-1.</title>
        <authorList>
            <person name="Dueholm M.S."/>
            <person name="Nielsen P.H."/>
            <person name="Bakmann L.F."/>
            <person name="Otzen D.E."/>
        </authorList>
    </citation>
    <scope>NUCLEOTIDE SEQUENCE [LARGE SCALE GENOMIC DNA]</scope>
    <source>
        <strain evidence="11 12">Ki8-1</strain>
    </source>
</reference>
<keyword evidence="9 10" id="KW-0170">Cobalt</keyword>
<dbReference type="GO" id="GO:0009236">
    <property type="term" value="P:cobalamin biosynthetic process"/>
    <property type="evidence" value="ECO:0007669"/>
    <property type="project" value="UniProtKB-UniRule"/>
</dbReference>
<comment type="caution">
    <text evidence="11">The sequence shown here is derived from an EMBL/GenBank/DDBJ whole genome shotgun (WGS) entry which is preliminary data.</text>
</comment>
<dbReference type="OrthoDB" id="187156at2157"/>